<organism evidence="1 2">
    <name type="scientific">Meloidogyne enterolobii</name>
    <name type="common">Root-knot nematode worm</name>
    <name type="synonym">Meloidogyne mayaguensis</name>
    <dbReference type="NCBI Taxonomy" id="390850"/>
    <lineage>
        <taxon>Eukaryota</taxon>
        <taxon>Metazoa</taxon>
        <taxon>Ecdysozoa</taxon>
        <taxon>Nematoda</taxon>
        <taxon>Chromadorea</taxon>
        <taxon>Rhabditida</taxon>
        <taxon>Tylenchina</taxon>
        <taxon>Tylenchomorpha</taxon>
        <taxon>Tylenchoidea</taxon>
        <taxon>Meloidogynidae</taxon>
        <taxon>Meloidogyninae</taxon>
        <taxon>Meloidogyne</taxon>
    </lineage>
</organism>
<name>A0ACB0ZSU9_MELEN</name>
<dbReference type="EMBL" id="CAVMJV010000046">
    <property type="protein sequence ID" value="CAK5082206.1"/>
    <property type="molecule type" value="Genomic_DNA"/>
</dbReference>
<sequence length="378" mass="45267">MSDHYASFVKEDKREKTRNNLVLLKKECKFETRIGRCFSIWNWEELWLSEGFTSYFVFDFLNAHNHPQLTEHEYYLKLIELINQQSTDGRSSLIKLITNSKQLDRLFDSIQLYTKGAVVVKMLKDLVGPEVFRTSIARFLRENSFQSVDRRSLWTAFPTNADHGADTIRLKDVMETWLLNKGIPEVEVKRNYEDKSIKLEQQQADKNRHLIYLDDDKMGRMRLNKRFKRMWQMEEEEEDEIKKDEDINGILHWMLDGLEEDNVTSTATSITTRENKRRKENNNKNVHLTTKKRQLRAERKKLNNKYNLWSIPFSYSFGSVKSKNGQILRQFWLINETIRFVDIGLNKDQYLLANPHWVYSYRVNYDILNWRMIITQVI</sequence>
<evidence type="ECO:0000313" key="2">
    <source>
        <dbReference type="Proteomes" id="UP001497535"/>
    </source>
</evidence>
<keyword evidence="2" id="KW-1185">Reference proteome</keyword>
<gene>
    <name evidence="1" type="ORF">MENTE1834_LOCUS29467</name>
</gene>
<dbReference type="Proteomes" id="UP001497535">
    <property type="component" value="Unassembled WGS sequence"/>
</dbReference>
<protein>
    <submittedName>
        <fullName evidence="1">Uncharacterized protein</fullName>
    </submittedName>
</protein>
<evidence type="ECO:0000313" key="1">
    <source>
        <dbReference type="EMBL" id="CAK5082206.1"/>
    </source>
</evidence>
<accession>A0ACB0ZSU9</accession>
<reference evidence="1" key="1">
    <citation type="submission" date="2023-11" db="EMBL/GenBank/DDBJ databases">
        <authorList>
            <person name="Poullet M."/>
        </authorList>
    </citation>
    <scope>NUCLEOTIDE SEQUENCE</scope>
    <source>
        <strain evidence="1">E1834</strain>
    </source>
</reference>
<proteinExistence type="predicted"/>
<comment type="caution">
    <text evidence="1">The sequence shown here is derived from an EMBL/GenBank/DDBJ whole genome shotgun (WGS) entry which is preliminary data.</text>
</comment>